<organism evidence="2 3">
    <name type="scientific">Durusdinium trenchii</name>
    <dbReference type="NCBI Taxonomy" id="1381693"/>
    <lineage>
        <taxon>Eukaryota</taxon>
        <taxon>Sar</taxon>
        <taxon>Alveolata</taxon>
        <taxon>Dinophyceae</taxon>
        <taxon>Suessiales</taxon>
        <taxon>Symbiodiniaceae</taxon>
        <taxon>Durusdinium</taxon>
    </lineage>
</organism>
<proteinExistence type="predicted"/>
<gene>
    <name evidence="2" type="ORF">CCMP2556_LOCUS6804</name>
</gene>
<feature type="compositionally biased region" description="Low complexity" evidence="1">
    <location>
        <begin position="104"/>
        <end position="118"/>
    </location>
</feature>
<reference evidence="2 3" key="1">
    <citation type="submission" date="2024-02" db="EMBL/GenBank/DDBJ databases">
        <authorList>
            <person name="Chen Y."/>
            <person name="Shah S."/>
            <person name="Dougan E. K."/>
            <person name="Thang M."/>
            <person name="Chan C."/>
        </authorList>
    </citation>
    <scope>NUCLEOTIDE SEQUENCE [LARGE SCALE GENOMIC DNA]</scope>
</reference>
<dbReference type="EMBL" id="CAXAMN010002991">
    <property type="protein sequence ID" value="CAK9002322.1"/>
    <property type="molecule type" value="Genomic_DNA"/>
</dbReference>
<evidence type="ECO:0000313" key="2">
    <source>
        <dbReference type="EMBL" id="CAK9002322.1"/>
    </source>
</evidence>
<sequence length="309" mass="34416">MEHRSAVTCAYRCQALGHLLQDPKGLEAVSSLPLDEKSMLYLQQALGVLKTEPNLELILDPTKSDLTDAAPDAAAPEFPPEEQRRLVAEDWKRIQQRSKANKRATSATSAAISKNAAAQETSKRKGTKSMGFWKTSKGAKEVKEKVEQQEEIKELQEPNDAVAMDFHQLLAMNAGIIGANMSHLQLLSDLFEQLLAPHVNAQPGEAEIAADLLALRFFREAQGELQLKDFKTSMLASARALLPETWDTTHENAWIAVWDCIALHIRRAMPLPGRYVKHVQRFVSGQEEVKPRSSRVLLVLPMAVMTMKC</sequence>
<feature type="region of interest" description="Disordered" evidence="1">
    <location>
        <begin position="94"/>
        <end position="142"/>
    </location>
</feature>
<name>A0ABP0ILG7_9DINO</name>
<evidence type="ECO:0000313" key="3">
    <source>
        <dbReference type="Proteomes" id="UP001642484"/>
    </source>
</evidence>
<protein>
    <submittedName>
        <fullName evidence="2">Uncharacterized protein</fullName>
    </submittedName>
</protein>
<keyword evidence="3" id="KW-1185">Reference proteome</keyword>
<evidence type="ECO:0000256" key="1">
    <source>
        <dbReference type="SAM" id="MobiDB-lite"/>
    </source>
</evidence>
<dbReference type="Proteomes" id="UP001642484">
    <property type="component" value="Unassembled WGS sequence"/>
</dbReference>
<accession>A0ABP0ILG7</accession>
<comment type="caution">
    <text evidence="2">The sequence shown here is derived from an EMBL/GenBank/DDBJ whole genome shotgun (WGS) entry which is preliminary data.</text>
</comment>